<gene>
    <name evidence="2" type="ORF">GOQ30_03910</name>
</gene>
<evidence type="ECO:0008006" key="4">
    <source>
        <dbReference type="Google" id="ProtNLM"/>
    </source>
</evidence>
<feature type="chain" id="PRO_5026042620" description="GLPGLI family protein" evidence="1">
    <location>
        <begin position="22"/>
        <end position="80"/>
    </location>
</feature>
<evidence type="ECO:0000313" key="3">
    <source>
        <dbReference type="Proteomes" id="UP000431264"/>
    </source>
</evidence>
<name>A0A6I4IFL2_9FLAO</name>
<reference evidence="3" key="1">
    <citation type="submission" date="2019-05" db="EMBL/GenBank/DDBJ databases">
        <title>Flavobacterium profundi sp. nov., isolated from a deep-sea seamount.</title>
        <authorList>
            <person name="Zhang D.-C."/>
        </authorList>
    </citation>
    <scope>NUCLEOTIDE SEQUENCE [LARGE SCALE GENOMIC DNA]</scope>
    <source>
        <strain evidence="3">TP390</strain>
    </source>
</reference>
<keyword evidence="1" id="KW-0732">Signal</keyword>
<organism evidence="2 3">
    <name type="scientific">Flavobacterium profundi</name>
    <dbReference type="NCBI Taxonomy" id="1774945"/>
    <lineage>
        <taxon>Bacteria</taxon>
        <taxon>Pseudomonadati</taxon>
        <taxon>Bacteroidota</taxon>
        <taxon>Flavobacteriia</taxon>
        <taxon>Flavobacteriales</taxon>
        <taxon>Flavobacteriaceae</taxon>
        <taxon>Flavobacterium</taxon>
    </lineage>
</organism>
<proteinExistence type="predicted"/>
<dbReference type="EMBL" id="WQLW01000002">
    <property type="protein sequence ID" value="MVO08310.1"/>
    <property type="molecule type" value="Genomic_DNA"/>
</dbReference>
<sequence length="80" mass="9570">MKRIIVLWLASLFLCANTSIGQLFKFPNLIIHYQEHQKERKDTTVTFFDFIKEHYTKNVTSDTEEHQDLPFKTFDTSLIF</sequence>
<dbReference type="Proteomes" id="UP000431264">
    <property type="component" value="Unassembled WGS sequence"/>
</dbReference>
<keyword evidence="3" id="KW-1185">Reference proteome</keyword>
<evidence type="ECO:0000313" key="2">
    <source>
        <dbReference type="EMBL" id="MVO08310.1"/>
    </source>
</evidence>
<dbReference type="RefSeq" id="WP_140996702.1">
    <property type="nucleotide sequence ID" value="NZ_VDCZ01000002.1"/>
</dbReference>
<evidence type="ECO:0000256" key="1">
    <source>
        <dbReference type="SAM" id="SignalP"/>
    </source>
</evidence>
<dbReference type="AlphaFoldDB" id="A0A6I4IFL2"/>
<accession>A0A6I4IFL2</accession>
<protein>
    <recommendedName>
        <fullName evidence="4">GLPGLI family protein</fullName>
    </recommendedName>
</protein>
<comment type="caution">
    <text evidence="2">The sequence shown here is derived from an EMBL/GenBank/DDBJ whole genome shotgun (WGS) entry which is preliminary data.</text>
</comment>
<dbReference type="OrthoDB" id="894042at2"/>
<feature type="signal peptide" evidence="1">
    <location>
        <begin position="1"/>
        <end position="21"/>
    </location>
</feature>